<evidence type="ECO:0000259" key="2">
    <source>
        <dbReference type="Pfam" id="PF14358"/>
    </source>
</evidence>
<proteinExistence type="predicted"/>
<dbReference type="RefSeq" id="WP_215821949.1">
    <property type="nucleotide sequence ID" value="NZ_JAGSOY010000094.1"/>
</dbReference>
<keyword evidence="1" id="KW-1133">Transmembrane helix</keyword>
<dbReference type="EMBL" id="JAGSOY010000094">
    <property type="protein sequence ID" value="MBU2713664.1"/>
    <property type="molecule type" value="Genomic_DNA"/>
</dbReference>
<evidence type="ECO:0000313" key="4">
    <source>
        <dbReference type="Proteomes" id="UP000690515"/>
    </source>
</evidence>
<evidence type="ECO:0000256" key="1">
    <source>
        <dbReference type="SAM" id="Phobius"/>
    </source>
</evidence>
<feature type="domain" description="Flavinylation-associated cytochrome" evidence="2">
    <location>
        <begin position="9"/>
        <end position="71"/>
    </location>
</feature>
<keyword evidence="4" id="KW-1185">Reference proteome</keyword>
<dbReference type="Pfam" id="PF14358">
    <property type="entry name" value="DUF4405"/>
    <property type="match status" value="1"/>
</dbReference>
<comment type="caution">
    <text evidence="3">The sequence shown here is derived from an EMBL/GenBank/DDBJ whole genome shotgun (WGS) entry which is preliminary data.</text>
</comment>
<feature type="transmembrane region" description="Helical" evidence="1">
    <location>
        <begin position="12"/>
        <end position="32"/>
    </location>
</feature>
<evidence type="ECO:0000313" key="3">
    <source>
        <dbReference type="EMBL" id="MBU2713664.1"/>
    </source>
</evidence>
<dbReference type="InterPro" id="IPR025517">
    <property type="entry name" value="DUF4405"/>
</dbReference>
<reference evidence="3 4" key="1">
    <citation type="submission" date="2021-04" db="EMBL/GenBank/DDBJ databases">
        <authorList>
            <person name="Pira H."/>
            <person name="Risdian C."/>
            <person name="Wink J."/>
        </authorList>
    </citation>
    <scope>NUCLEOTIDE SEQUENCE [LARGE SCALE GENOMIC DNA]</scope>
    <source>
        <strain evidence="3 4">WH53</strain>
    </source>
</reference>
<dbReference type="Proteomes" id="UP000690515">
    <property type="component" value="Unassembled WGS sequence"/>
</dbReference>
<protein>
    <submittedName>
        <fullName evidence="3">DUF4405 domain-containing protein</fullName>
    </submittedName>
</protein>
<gene>
    <name evidence="3" type="ORF">KCG35_21625</name>
</gene>
<sequence length="130" mass="15165">MNRSMVIKYVDIISFITLVFMTATGIFLEYVLPERSRGMSVLGLTRHQWGDIHYYVALFFLLMMSLHLLLHIKFIKSVILRTSSKEIKYRVAVGFLGLVGLFSLVSVPFIVETKNSEKLREMRWYEQSLP</sequence>
<keyword evidence="1" id="KW-0812">Transmembrane</keyword>
<feature type="transmembrane region" description="Helical" evidence="1">
    <location>
        <begin position="52"/>
        <end position="70"/>
    </location>
</feature>
<accession>A0ABS5ZHW7</accession>
<organism evidence="3 4">
    <name type="scientific">Zooshikella harenae</name>
    <dbReference type="NCBI Taxonomy" id="2827238"/>
    <lineage>
        <taxon>Bacteria</taxon>
        <taxon>Pseudomonadati</taxon>
        <taxon>Pseudomonadota</taxon>
        <taxon>Gammaproteobacteria</taxon>
        <taxon>Oceanospirillales</taxon>
        <taxon>Zooshikellaceae</taxon>
        <taxon>Zooshikella</taxon>
    </lineage>
</organism>
<feature type="transmembrane region" description="Helical" evidence="1">
    <location>
        <begin position="91"/>
        <end position="111"/>
    </location>
</feature>
<name>A0ABS5ZHW7_9GAMM</name>
<keyword evidence="1" id="KW-0472">Membrane</keyword>